<dbReference type="Pfam" id="PF00664">
    <property type="entry name" value="ABC_membrane"/>
    <property type="match status" value="1"/>
</dbReference>
<keyword evidence="4 5" id="KW-0472">Membrane</keyword>
<protein>
    <recommendedName>
        <fullName evidence="6">ABC transmembrane type-1 domain-containing protein</fullName>
    </recommendedName>
</protein>
<evidence type="ECO:0000256" key="4">
    <source>
        <dbReference type="ARBA" id="ARBA00023136"/>
    </source>
</evidence>
<keyword evidence="2 5" id="KW-0812">Transmembrane</keyword>
<dbReference type="InterPro" id="IPR036640">
    <property type="entry name" value="ABC1_TM_sf"/>
</dbReference>
<evidence type="ECO:0000256" key="1">
    <source>
        <dbReference type="ARBA" id="ARBA00004651"/>
    </source>
</evidence>
<sequence>MRESLSGIRVIRAFNRMDDEKERFQEANTSYKDTGLRVNRLMAYLFPFMLIIMNFTNIGIVWLGANRIDAGEMELEISLPSFNMR</sequence>
<organism evidence="7 8">
    <name type="scientific">Bacillus safensis</name>
    <dbReference type="NCBI Taxonomy" id="561879"/>
    <lineage>
        <taxon>Bacteria</taxon>
        <taxon>Bacillati</taxon>
        <taxon>Bacillota</taxon>
        <taxon>Bacilli</taxon>
        <taxon>Bacillales</taxon>
        <taxon>Bacillaceae</taxon>
        <taxon>Bacillus</taxon>
    </lineage>
</organism>
<feature type="domain" description="ABC transmembrane type-1" evidence="6">
    <location>
        <begin position="1"/>
        <end position="75"/>
    </location>
</feature>
<keyword evidence="3 5" id="KW-1133">Transmembrane helix</keyword>
<evidence type="ECO:0000313" key="8">
    <source>
        <dbReference type="Proteomes" id="UP000464658"/>
    </source>
</evidence>
<name>A0A5S9MA38_BACIA</name>
<evidence type="ECO:0000259" key="6">
    <source>
        <dbReference type="PROSITE" id="PS50929"/>
    </source>
</evidence>
<dbReference type="AlphaFoldDB" id="A0A5S9MA38"/>
<dbReference type="GO" id="GO:0140359">
    <property type="term" value="F:ABC-type transporter activity"/>
    <property type="evidence" value="ECO:0007669"/>
    <property type="project" value="InterPro"/>
</dbReference>
<dbReference type="PROSITE" id="PS50929">
    <property type="entry name" value="ABC_TM1F"/>
    <property type="match status" value="1"/>
</dbReference>
<feature type="transmembrane region" description="Helical" evidence="5">
    <location>
        <begin position="41"/>
        <end position="65"/>
    </location>
</feature>
<dbReference type="InterPro" id="IPR011527">
    <property type="entry name" value="ABC1_TM_dom"/>
</dbReference>
<dbReference type="Gene3D" id="1.20.1560.10">
    <property type="entry name" value="ABC transporter type 1, transmembrane domain"/>
    <property type="match status" value="1"/>
</dbReference>
<gene>
    <name evidence="7" type="ORF">BsIDN1_36110</name>
</gene>
<comment type="subcellular location">
    <subcellularLocation>
        <location evidence="1">Cell membrane</location>
        <topology evidence="1">Multi-pass membrane protein</topology>
    </subcellularLocation>
</comment>
<dbReference type="GO" id="GO:0005524">
    <property type="term" value="F:ATP binding"/>
    <property type="evidence" value="ECO:0007669"/>
    <property type="project" value="InterPro"/>
</dbReference>
<reference evidence="7 8" key="1">
    <citation type="submission" date="2019-12" db="EMBL/GenBank/DDBJ databases">
        <title>Full genome sequence of a Bacillus safensis strain isolated from commercially available natto in Indonesia.</title>
        <authorList>
            <person name="Yoshida M."/>
            <person name="Uomi M."/>
            <person name="Waturangi D."/>
            <person name="Ekaputri J.J."/>
            <person name="Setiamarga D.H.E."/>
        </authorList>
    </citation>
    <scope>NUCLEOTIDE SEQUENCE [LARGE SCALE GENOMIC DNA]</scope>
    <source>
        <strain evidence="7 8">IDN1</strain>
    </source>
</reference>
<evidence type="ECO:0000256" key="2">
    <source>
        <dbReference type="ARBA" id="ARBA00022692"/>
    </source>
</evidence>
<evidence type="ECO:0000256" key="3">
    <source>
        <dbReference type="ARBA" id="ARBA00022989"/>
    </source>
</evidence>
<dbReference type="Proteomes" id="UP000464658">
    <property type="component" value="Chromosome"/>
</dbReference>
<accession>A0A5S9MA38</accession>
<evidence type="ECO:0000313" key="7">
    <source>
        <dbReference type="EMBL" id="BBP89993.1"/>
    </source>
</evidence>
<evidence type="ECO:0000256" key="5">
    <source>
        <dbReference type="SAM" id="Phobius"/>
    </source>
</evidence>
<dbReference type="SUPFAM" id="SSF90123">
    <property type="entry name" value="ABC transporter transmembrane region"/>
    <property type="match status" value="1"/>
</dbReference>
<proteinExistence type="predicted"/>
<dbReference type="EMBL" id="AP021906">
    <property type="protein sequence ID" value="BBP89993.1"/>
    <property type="molecule type" value="Genomic_DNA"/>
</dbReference>
<dbReference type="GO" id="GO:0005886">
    <property type="term" value="C:plasma membrane"/>
    <property type="evidence" value="ECO:0007669"/>
    <property type="project" value="UniProtKB-SubCell"/>
</dbReference>